<evidence type="ECO:0000256" key="9">
    <source>
        <dbReference type="SAM" id="MobiDB-lite"/>
    </source>
</evidence>
<evidence type="ECO:0000256" key="7">
    <source>
        <dbReference type="ARBA" id="ARBA00049120"/>
    </source>
</evidence>
<dbReference type="InterPro" id="IPR002941">
    <property type="entry name" value="DNA_methylase_N4/N6"/>
</dbReference>
<keyword evidence="4" id="KW-0949">S-adenosyl-L-methionine</keyword>
<evidence type="ECO:0000259" key="10">
    <source>
        <dbReference type="Pfam" id="PF01555"/>
    </source>
</evidence>
<comment type="caution">
    <text evidence="11">The sequence shown here is derived from an EMBL/GenBank/DDBJ whole genome shotgun (WGS) entry which is preliminary data.</text>
</comment>
<feature type="compositionally biased region" description="Basic and acidic residues" evidence="9">
    <location>
        <begin position="170"/>
        <end position="181"/>
    </location>
</feature>
<dbReference type="PRINTS" id="PR00508">
    <property type="entry name" value="S21N4MTFRASE"/>
</dbReference>
<dbReference type="InterPro" id="IPR001091">
    <property type="entry name" value="RM_Methyltransferase"/>
</dbReference>
<evidence type="ECO:0000256" key="4">
    <source>
        <dbReference type="ARBA" id="ARBA00022691"/>
    </source>
</evidence>
<evidence type="ECO:0000313" key="11">
    <source>
        <dbReference type="EMBL" id="GAA4969417.1"/>
    </source>
</evidence>
<keyword evidence="6" id="KW-0238">DNA-binding</keyword>
<protein>
    <recommendedName>
        <fullName evidence="8">Methyltransferase</fullName>
        <ecNumber evidence="8">2.1.1.-</ecNumber>
    </recommendedName>
</protein>
<dbReference type="SUPFAM" id="SSF53335">
    <property type="entry name" value="S-adenosyl-L-methionine-dependent methyltransferases"/>
    <property type="match status" value="1"/>
</dbReference>
<evidence type="ECO:0000313" key="12">
    <source>
        <dbReference type="Proteomes" id="UP001501195"/>
    </source>
</evidence>
<feature type="compositionally biased region" description="Low complexity" evidence="9">
    <location>
        <begin position="193"/>
        <end position="202"/>
    </location>
</feature>
<dbReference type="EC" id="2.1.1.-" evidence="8"/>
<evidence type="ECO:0000256" key="1">
    <source>
        <dbReference type="ARBA" id="ARBA00010203"/>
    </source>
</evidence>
<dbReference type="PROSITE" id="PS00093">
    <property type="entry name" value="N4_MTASE"/>
    <property type="match status" value="1"/>
</dbReference>
<sequence>MRRLTNRLLVGDALTELRRLPAASADMILTSPPYFRLRDYGVAGQLGLEATVEDWVRNLHAVAGELARVLTPTGTLWLNLGDSYATHPAQGAARKSLLLGPERLALQLLADGWLLRNKIVWQKSNPMPTSVRDRLACTWESIYIFARQPRYYFNLDAIREPHRSRSPARPAEHVARPDAAEPWRGPNAGSGRGLARLRAAGRPGHPLGKNPGDVWRLASSSYRGDHRATFPMALAEQAIRAGCPERCCSTCGRPWQRRLLRALGAVATRGTLTPTCACPAATDRPGLVLDPFFGAGSTALAAEQLGRDWLGIELSAAFAAEARQRLERARGGAQMAA</sequence>
<evidence type="ECO:0000256" key="3">
    <source>
        <dbReference type="ARBA" id="ARBA00022679"/>
    </source>
</evidence>
<feature type="region of interest" description="Disordered" evidence="9">
    <location>
        <begin position="163"/>
        <end position="212"/>
    </location>
</feature>
<keyword evidence="3" id="KW-0808">Transferase</keyword>
<evidence type="ECO:0000256" key="6">
    <source>
        <dbReference type="ARBA" id="ARBA00023125"/>
    </source>
</evidence>
<dbReference type="Pfam" id="PF01555">
    <property type="entry name" value="N6_N4_Mtase"/>
    <property type="match status" value="1"/>
</dbReference>
<dbReference type="RefSeq" id="WP_345711239.1">
    <property type="nucleotide sequence ID" value="NZ_BAABIL010000119.1"/>
</dbReference>
<proteinExistence type="inferred from homology"/>
<evidence type="ECO:0000256" key="5">
    <source>
        <dbReference type="ARBA" id="ARBA00022747"/>
    </source>
</evidence>
<dbReference type="Gene3D" id="3.40.50.150">
    <property type="entry name" value="Vaccinia Virus protein VP39"/>
    <property type="match status" value="1"/>
</dbReference>
<keyword evidence="2" id="KW-0489">Methyltransferase</keyword>
<evidence type="ECO:0000256" key="8">
    <source>
        <dbReference type="RuleBase" id="RU362026"/>
    </source>
</evidence>
<comment type="similarity">
    <text evidence="1">Belongs to the N(4)/N(6)-methyltransferase family. N(4) subfamily.</text>
</comment>
<keyword evidence="12" id="KW-1185">Reference proteome</keyword>
<dbReference type="InterPro" id="IPR017985">
    <property type="entry name" value="MeTrfase_CN4_CS"/>
</dbReference>
<name>A0ABP9HF47_9ACTN</name>
<comment type="catalytic activity">
    <reaction evidence="7">
        <text>a 2'-deoxycytidine in DNA + S-adenosyl-L-methionine = an N(4)-methyl-2'-deoxycytidine in DNA + S-adenosyl-L-homocysteine + H(+)</text>
        <dbReference type="Rhea" id="RHEA:16857"/>
        <dbReference type="Rhea" id="RHEA-COMP:11369"/>
        <dbReference type="Rhea" id="RHEA-COMP:13674"/>
        <dbReference type="ChEBI" id="CHEBI:15378"/>
        <dbReference type="ChEBI" id="CHEBI:57856"/>
        <dbReference type="ChEBI" id="CHEBI:59789"/>
        <dbReference type="ChEBI" id="CHEBI:85452"/>
        <dbReference type="ChEBI" id="CHEBI:137933"/>
        <dbReference type="EC" id="2.1.1.113"/>
    </reaction>
</comment>
<evidence type="ECO:0000256" key="2">
    <source>
        <dbReference type="ARBA" id="ARBA00022603"/>
    </source>
</evidence>
<dbReference type="Proteomes" id="UP001501195">
    <property type="component" value="Unassembled WGS sequence"/>
</dbReference>
<keyword evidence="5" id="KW-0680">Restriction system</keyword>
<dbReference type="InterPro" id="IPR029063">
    <property type="entry name" value="SAM-dependent_MTases_sf"/>
</dbReference>
<gene>
    <name evidence="11" type="ORF">GCM10023225_09600</name>
</gene>
<dbReference type="EMBL" id="BAABIL010000119">
    <property type="protein sequence ID" value="GAA4969417.1"/>
    <property type="molecule type" value="Genomic_DNA"/>
</dbReference>
<reference evidence="12" key="1">
    <citation type="journal article" date="2019" name="Int. J. Syst. Evol. Microbiol.">
        <title>The Global Catalogue of Microorganisms (GCM) 10K type strain sequencing project: providing services to taxonomists for standard genome sequencing and annotation.</title>
        <authorList>
            <consortium name="The Broad Institute Genomics Platform"/>
            <consortium name="The Broad Institute Genome Sequencing Center for Infectious Disease"/>
            <person name="Wu L."/>
            <person name="Ma J."/>
        </authorList>
    </citation>
    <scope>NUCLEOTIDE SEQUENCE [LARGE SCALE GENOMIC DNA]</scope>
    <source>
        <strain evidence="12">JCM 18126</strain>
    </source>
</reference>
<accession>A0ABP9HF47</accession>
<feature type="domain" description="DNA methylase N-4/N-6" evidence="10">
    <location>
        <begin position="26"/>
        <end position="322"/>
    </location>
</feature>
<organism evidence="11 12">
    <name type="scientific">Kineococcus glutinatus</name>
    <dbReference type="NCBI Taxonomy" id="1070872"/>
    <lineage>
        <taxon>Bacteria</taxon>
        <taxon>Bacillati</taxon>
        <taxon>Actinomycetota</taxon>
        <taxon>Actinomycetes</taxon>
        <taxon>Kineosporiales</taxon>
        <taxon>Kineosporiaceae</taxon>
        <taxon>Kineococcus</taxon>
    </lineage>
</organism>